<sequence length="63" mass="7221">MADLSYSSRQYLSARPQYYNSPIHIVQPTMPPETAARKRPKYTSSSLTSHLKMIKYDAPHVPI</sequence>
<comment type="caution">
    <text evidence="1">The sequence shown here is derived from an EMBL/GenBank/DDBJ whole genome shotgun (WGS) entry which is preliminary data.</text>
</comment>
<protein>
    <submittedName>
        <fullName evidence="1">Uncharacterized protein</fullName>
    </submittedName>
</protein>
<name>A0A8H5B0F2_9AGAR</name>
<dbReference type="Proteomes" id="UP000567179">
    <property type="component" value="Unassembled WGS sequence"/>
</dbReference>
<evidence type="ECO:0000313" key="2">
    <source>
        <dbReference type="Proteomes" id="UP000567179"/>
    </source>
</evidence>
<dbReference type="AlphaFoldDB" id="A0A8H5B0F2"/>
<keyword evidence="2" id="KW-1185">Reference proteome</keyword>
<proteinExistence type="predicted"/>
<organism evidence="1 2">
    <name type="scientific">Psilocybe cf. subviscida</name>
    <dbReference type="NCBI Taxonomy" id="2480587"/>
    <lineage>
        <taxon>Eukaryota</taxon>
        <taxon>Fungi</taxon>
        <taxon>Dikarya</taxon>
        <taxon>Basidiomycota</taxon>
        <taxon>Agaricomycotina</taxon>
        <taxon>Agaricomycetes</taxon>
        <taxon>Agaricomycetidae</taxon>
        <taxon>Agaricales</taxon>
        <taxon>Agaricineae</taxon>
        <taxon>Strophariaceae</taxon>
        <taxon>Psilocybe</taxon>
    </lineage>
</organism>
<dbReference type="EMBL" id="JAACJJ010000044">
    <property type="protein sequence ID" value="KAF5314404.1"/>
    <property type="molecule type" value="Genomic_DNA"/>
</dbReference>
<reference evidence="1 2" key="1">
    <citation type="journal article" date="2020" name="ISME J.">
        <title>Uncovering the hidden diversity of litter-decomposition mechanisms in mushroom-forming fungi.</title>
        <authorList>
            <person name="Floudas D."/>
            <person name="Bentzer J."/>
            <person name="Ahren D."/>
            <person name="Johansson T."/>
            <person name="Persson P."/>
            <person name="Tunlid A."/>
        </authorList>
    </citation>
    <scope>NUCLEOTIDE SEQUENCE [LARGE SCALE GENOMIC DNA]</scope>
    <source>
        <strain evidence="1 2">CBS 101986</strain>
    </source>
</reference>
<gene>
    <name evidence="1" type="ORF">D9619_011812</name>
</gene>
<accession>A0A8H5B0F2</accession>
<dbReference type="OrthoDB" id="5419315at2759"/>
<evidence type="ECO:0000313" key="1">
    <source>
        <dbReference type="EMBL" id="KAF5314404.1"/>
    </source>
</evidence>